<comment type="subunit">
    <text evidence="12">Heterodimer of a large membrane-associated beta subunit and a small pyruvoyl-containing alpha subunit.</text>
</comment>
<comment type="cofactor">
    <cofactor evidence="12">
        <name>pyruvate</name>
        <dbReference type="ChEBI" id="CHEBI:15361"/>
    </cofactor>
    <text evidence="12">Binds 1 pyruvoyl group covalently per subunit.</text>
</comment>
<dbReference type="HAMAP" id="MF_00662">
    <property type="entry name" value="PS_decarb_PSD_B_type1"/>
    <property type="match status" value="1"/>
</dbReference>
<comment type="pathway">
    <text evidence="12">Phospholipid metabolism; phosphatidylethanolamine biosynthesis; phosphatidylethanolamine from CDP-diacylglycerol: step 2/2.</text>
</comment>
<feature type="modified residue" description="Pyruvic acid (Ser); by autocatalysis" evidence="12">
    <location>
        <position position="269"/>
    </location>
</feature>
<evidence type="ECO:0000256" key="3">
    <source>
        <dbReference type="ARBA" id="ARBA00022516"/>
    </source>
</evidence>
<dbReference type="eggNOG" id="COG0688">
    <property type="taxonomic scope" value="Bacteria"/>
</dbReference>
<dbReference type="GO" id="GO:0004609">
    <property type="term" value="F:phosphatidylserine decarboxylase activity"/>
    <property type="evidence" value="ECO:0007669"/>
    <property type="project" value="UniProtKB-UniRule"/>
</dbReference>
<evidence type="ECO:0000256" key="4">
    <source>
        <dbReference type="ARBA" id="ARBA00022793"/>
    </source>
</evidence>
<reference evidence="13 14" key="1">
    <citation type="submission" date="2009-10" db="EMBL/GenBank/DDBJ databases">
        <title>Complete sequence of Halothiobacillus neapolitanus c2.</title>
        <authorList>
            <consortium name="US DOE Joint Genome Institute"/>
            <person name="Lucas S."/>
            <person name="Copeland A."/>
            <person name="Lapidus A."/>
            <person name="Glavina del Rio T."/>
            <person name="Tice H."/>
            <person name="Bruce D."/>
            <person name="Goodwin L."/>
            <person name="Pitluck S."/>
            <person name="Davenport K."/>
            <person name="Brettin T."/>
            <person name="Detter J.C."/>
            <person name="Han C."/>
            <person name="Tapia R."/>
            <person name="Larimer F."/>
            <person name="Land M."/>
            <person name="Hauser L."/>
            <person name="Kyrpides N."/>
            <person name="Mikhailova N."/>
            <person name="Kerfeld C."/>
            <person name="Cannon G."/>
            <person name="Heinhort S."/>
        </authorList>
    </citation>
    <scope>NUCLEOTIDE SEQUENCE [LARGE SCALE GENOMIC DNA]</scope>
    <source>
        <strain evidence="14">ATCC 23641 / c2</strain>
    </source>
</reference>
<evidence type="ECO:0000256" key="1">
    <source>
        <dbReference type="ARBA" id="ARBA00005189"/>
    </source>
</evidence>
<feature type="active site" description="Schiff-base intermediate with substrate; via pyruvic acid; for decarboxylase activity" evidence="12">
    <location>
        <position position="269"/>
    </location>
</feature>
<dbReference type="HOGENOM" id="CLU_029061_4_1_6"/>
<keyword evidence="4 12" id="KW-0210">Decarboxylase</keyword>
<dbReference type="InterPro" id="IPR003817">
    <property type="entry name" value="PS_Dcarbxylase"/>
</dbReference>
<keyword evidence="6 12" id="KW-0472">Membrane</keyword>
<dbReference type="AlphaFoldDB" id="D0KYC8"/>
<keyword evidence="10 12" id="KW-1208">Phospholipid metabolism</keyword>
<feature type="site" description="Cleavage (non-hydrolytic); by autocatalysis" evidence="12">
    <location>
        <begin position="268"/>
        <end position="269"/>
    </location>
</feature>
<evidence type="ECO:0000313" key="13">
    <source>
        <dbReference type="EMBL" id="ACX95451.1"/>
    </source>
</evidence>
<name>D0KYC8_HALNC</name>
<dbReference type="RefSeq" id="WP_012823487.1">
    <property type="nucleotide sequence ID" value="NC_013422.1"/>
</dbReference>
<keyword evidence="2 12" id="KW-1003">Cell membrane</keyword>
<evidence type="ECO:0000256" key="12">
    <source>
        <dbReference type="HAMAP-Rule" id="MF_00662"/>
    </source>
</evidence>
<dbReference type="EC" id="4.1.1.65" evidence="12"/>
<feature type="active site" description="Charge relay system; for autoendoproteolytic cleavage activity" evidence="12">
    <location>
        <position position="269"/>
    </location>
</feature>
<keyword evidence="11 12" id="KW-0670">Pyruvate</keyword>
<keyword evidence="7 12" id="KW-0865">Zymogen</keyword>
<dbReference type="PANTHER" id="PTHR10067">
    <property type="entry name" value="PHOSPHATIDYLSERINE DECARBOXYLASE"/>
    <property type="match status" value="1"/>
</dbReference>
<dbReference type="GO" id="GO:0005886">
    <property type="term" value="C:plasma membrane"/>
    <property type="evidence" value="ECO:0007669"/>
    <property type="project" value="UniProtKB-SubCell"/>
</dbReference>
<comment type="PTM">
    <text evidence="12">Is synthesized initially as an inactive proenzyme. Formation of the active enzyme involves a self-maturation process in which the active site pyruvoyl group is generated from an internal serine residue via an autocatalytic post-translational modification. Two non-identical subunits are generated from the proenzyme in this reaction, and the pyruvate is formed at the N-terminus of the alpha chain, which is derived from the carboxyl end of the proenzyme. The autoendoproteolytic cleavage occurs by a canonical serine protease mechanism, in which the side chain hydroxyl group of the serine supplies its oxygen atom to form the C-terminus of the beta chain, while the remainder of the serine residue undergoes an oxidative deamination to produce ammonia and the pyruvoyl prosthetic group on the alpha chain. During this reaction, the Ser that is part of the protease active site of the proenzyme becomes the pyruvoyl prosthetic group, which constitutes an essential element of the active site of the mature decarboxylase.</text>
</comment>
<dbReference type="OrthoDB" id="9802030at2"/>
<dbReference type="Proteomes" id="UP000009102">
    <property type="component" value="Chromosome"/>
</dbReference>
<sequence>MTDLNAPPDENKPVSPTFAQSLWTLVQYLLPHHLISRLVFRATRWRTPFTTGVIRWFVRRFGVDLSEAVEPDPAAYATFNQFFTRALKPGIRPMPDDAAAWVSPCDGRVSQLGAIQSGNLLQAKGRDYTVQSLLGGDASLAQRFEQGQFATIYLSPRDYHRIHMPCDGELREMIHVPGRLFSVSPVTVQQVPEIFARNERLVCLFDTAHGPMALVLVGAINVAAIETVWAGIVTPPAGVEVNRWLYGGDTGINISLSRGQEMGRFNMGSTVILLLPEGLALDSRWQPQSVIQLGERLASPQAD</sequence>
<evidence type="ECO:0000256" key="6">
    <source>
        <dbReference type="ARBA" id="ARBA00023136"/>
    </source>
</evidence>
<feature type="active site" description="Charge relay system; for autoendoproteolytic cleavage activity" evidence="12">
    <location>
        <position position="163"/>
    </location>
</feature>
<evidence type="ECO:0000256" key="2">
    <source>
        <dbReference type="ARBA" id="ARBA00022475"/>
    </source>
</evidence>
<evidence type="ECO:0000256" key="8">
    <source>
        <dbReference type="ARBA" id="ARBA00023209"/>
    </source>
</evidence>
<evidence type="ECO:0000256" key="11">
    <source>
        <dbReference type="ARBA" id="ARBA00023317"/>
    </source>
</evidence>
<comment type="catalytic activity">
    <reaction evidence="12">
        <text>a 1,2-diacyl-sn-glycero-3-phospho-L-serine + H(+) = a 1,2-diacyl-sn-glycero-3-phosphoethanolamine + CO2</text>
        <dbReference type="Rhea" id="RHEA:20828"/>
        <dbReference type="ChEBI" id="CHEBI:15378"/>
        <dbReference type="ChEBI" id="CHEBI:16526"/>
        <dbReference type="ChEBI" id="CHEBI:57262"/>
        <dbReference type="ChEBI" id="CHEBI:64612"/>
        <dbReference type="EC" id="4.1.1.65"/>
    </reaction>
</comment>
<dbReference type="STRING" id="555778.Hneap_0598"/>
<keyword evidence="8 12" id="KW-0594">Phospholipid biosynthesis</keyword>
<dbReference type="GO" id="GO:0006646">
    <property type="term" value="P:phosphatidylethanolamine biosynthetic process"/>
    <property type="evidence" value="ECO:0007669"/>
    <property type="project" value="UniProtKB-UniRule"/>
</dbReference>
<dbReference type="UniPathway" id="UPA00558">
    <property type="reaction ID" value="UER00616"/>
</dbReference>
<comment type="subcellular location">
    <subcellularLocation>
        <location evidence="12">Cell membrane</location>
        <topology evidence="12">Peripheral membrane protein</topology>
    </subcellularLocation>
</comment>
<evidence type="ECO:0000256" key="5">
    <source>
        <dbReference type="ARBA" id="ARBA00023098"/>
    </source>
</evidence>
<keyword evidence="3 12" id="KW-0444">Lipid biosynthesis</keyword>
<evidence type="ECO:0000256" key="10">
    <source>
        <dbReference type="ARBA" id="ARBA00023264"/>
    </source>
</evidence>
<evidence type="ECO:0000313" key="14">
    <source>
        <dbReference type="Proteomes" id="UP000009102"/>
    </source>
</evidence>
<evidence type="ECO:0000256" key="9">
    <source>
        <dbReference type="ARBA" id="ARBA00023239"/>
    </source>
</evidence>
<evidence type="ECO:0000256" key="7">
    <source>
        <dbReference type="ARBA" id="ARBA00023145"/>
    </source>
</evidence>
<keyword evidence="14" id="KW-1185">Reference proteome</keyword>
<dbReference type="PANTHER" id="PTHR10067:SF6">
    <property type="entry name" value="PHOSPHATIDYLSERINE DECARBOXYLASE PROENZYME, MITOCHONDRIAL"/>
    <property type="match status" value="1"/>
</dbReference>
<feature type="chain" id="PRO_5023497317" description="Phosphatidylserine decarboxylase beta chain" evidence="12">
    <location>
        <begin position="1"/>
        <end position="268"/>
    </location>
</feature>
<accession>D0KYC8</accession>
<dbReference type="NCBIfam" id="TIGR00163">
    <property type="entry name" value="PS_decarb"/>
    <property type="match status" value="1"/>
</dbReference>
<dbReference type="InterPro" id="IPR033177">
    <property type="entry name" value="PSD-B"/>
</dbReference>
<dbReference type="InterPro" id="IPR033178">
    <property type="entry name" value="PSD_type1_pro"/>
</dbReference>
<proteinExistence type="inferred from homology"/>
<comment type="function">
    <text evidence="12">Catalyzes the formation of phosphatidylethanolamine (PtdEtn) from phosphatidylserine (PtdSer).</text>
</comment>
<feature type="chain" id="PRO_5023497315" description="Phosphatidylserine decarboxylase alpha chain" evidence="12">
    <location>
        <begin position="269"/>
        <end position="303"/>
    </location>
</feature>
<keyword evidence="5 12" id="KW-0443">Lipid metabolism</keyword>
<dbReference type="EMBL" id="CP001801">
    <property type="protein sequence ID" value="ACX95451.1"/>
    <property type="molecule type" value="Genomic_DNA"/>
</dbReference>
<comment type="pathway">
    <text evidence="1">Lipid metabolism.</text>
</comment>
<keyword evidence="9 12" id="KW-0456">Lyase</keyword>
<organism evidence="13 14">
    <name type="scientific">Halothiobacillus neapolitanus (strain ATCC 23641 / DSM 15147 / CIP 104769 / NCIMB 8539 / c2)</name>
    <name type="common">Thiobacillus neapolitanus</name>
    <dbReference type="NCBI Taxonomy" id="555778"/>
    <lineage>
        <taxon>Bacteria</taxon>
        <taxon>Pseudomonadati</taxon>
        <taxon>Pseudomonadota</taxon>
        <taxon>Gammaproteobacteria</taxon>
        <taxon>Chromatiales</taxon>
        <taxon>Halothiobacillaceae</taxon>
        <taxon>Halothiobacillus</taxon>
    </lineage>
</organism>
<protein>
    <recommendedName>
        <fullName evidence="12">Phosphatidylserine decarboxylase proenzyme</fullName>
        <ecNumber evidence="12">4.1.1.65</ecNumber>
    </recommendedName>
    <component>
        <recommendedName>
            <fullName evidence="12">Phosphatidylserine decarboxylase alpha chain</fullName>
        </recommendedName>
    </component>
    <component>
        <recommendedName>
            <fullName evidence="12">Phosphatidylserine decarboxylase beta chain</fullName>
        </recommendedName>
    </component>
</protein>
<dbReference type="KEGG" id="hna:Hneap_0598"/>
<gene>
    <name evidence="12" type="primary">psd</name>
    <name evidence="13" type="ordered locus">Hneap_0598</name>
</gene>
<comment type="similarity">
    <text evidence="12">Belongs to the phosphatidylserine decarboxylase family. PSD-B subfamily. Prokaryotic type I sub-subfamily.</text>
</comment>
<feature type="active site" description="Charge relay system; for autoendoproteolytic cleavage activity" evidence="12">
    <location>
        <position position="106"/>
    </location>
</feature>
<dbReference type="Pfam" id="PF02666">
    <property type="entry name" value="PS_Dcarbxylase"/>
    <property type="match status" value="1"/>
</dbReference>